<dbReference type="OrthoDB" id="9790659at2"/>
<proteinExistence type="predicted"/>
<feature type="transmembrane region" description="Helical" evidence="2">
    <location>
        <begin position="49"/>
        <end position="66"/>
    </location>
</feature>
<evidence type="ECO:0000313" key="3">
    <source>
        <dbReference type="EMBL" id="ADE11155.1"/>
    </source>
</evidence>
<dbReference type="RefSeq" id="WP_013029053.1">
    <property type="nucleotide sequence ID" value="NC_013959.1"/>
</dbReference>
<feature type="transmembrane region" description="Helical" evidence="2">
    <location>
        <begin position="107"/>
        <end position="131"/>
    </location>
</feature>
<feature type="coiled-coil region" evidence="1">
    <location>
        <begin position="360"/>
        <end position="387"/>
    </location>
</feature>
<reference evidence="3 4" key="1">
    <citation type="submission" date="2010-03" db="EMBL/GenBank/DDBJ databases">
        <title>Complete sequence of Sideroxydans lithotrophicus ES-1.</title>
        <authorList>
            <consortium name="US DOE Joint Genome Institute"/>
            <person name="Lucas S."/>
            <person name="Copeland A."/>
            <person name="Lapidus A."/>
            <person name="Cheng J.-F."/>
            <person name="Bruce D."/>
            <person name="Goodwin L."/>
            <person name="Pitluck S."/>
            <person name="Munk A.C."/>
            <person name="Detter J.C."/>
            <person name="Han C."/>
            <person name="Tapia R."/>
            <person name="Larimer F."/>
            <person name="Land M."/>
            <person name="Hauser L."/>
            <person name="Kyrpides N."/>
            <person name="Ivanova N."/>
            <person name="Emerson D."/>
            <person name="Woyke T."/>
        </authorList>
    </citation>
    <scope>NUCLEOTIDE SEQUENCE [LARGE SCALE GENOMIC DNA]</scope>
    <source>
        <strain evidence="3 4">ES-1</strain>
    </source>
</reference>
<sequence length="465" mass="52196">MFREEDKKLFRIVVKRIRASLAYRFHLRADQDSFEEIDKNIRDGCEIRGTKLWVLMLAIFIASIGLDVNSTAVIIGAMLISPLMGPIMAVGYGAAINDGLLIRKAMGNLLVSFLIGLFTSTVYFLVSPLSFVQSELLARTTPTIWDVLIALFGGLAGIIASTRKEKTNVIPGVAIATALMPPLCTAGYGLANGSMEMFFGAFYLFFINCVFIAFATLLLISYINPPHKIFVSAERERKVKRYIYLVIMLTIVPSIYLAYGLVTREIFNSRANDFIRHELVFENSVVAKENISADKHEIDITLIGQKVSDEKLSDLSKRLESYRIPKARLVIHQSAYNEFDETSLKKSLLAELLNTSQDIFDTKNKQIHDLQKQIALLQEQQAEQSASLAEQKKIFDELLAQYPQVQKLSFAKAMEHQTGKSDNAIVLLVSISTKKALSKTEQQRISAWLKVRTEVAQVKLLVDSR</sequence>
<organism evidence="3 4">
    <name type="scientific">Sideroxydans lithotrophicus (strain ES-1)</name>
    <dbReference type="NCBI Taxonomy" id="580332"/>
    <lineage>
        <taxon>Bacteria</taxon>
        <taxon>Pseudomonadati</taxon>
        <taxon>Pseudomonadota</taxon>
        <taxon>Betaproteobacteria</taxon>
        <taxon>Nitrosomonadales</taxon>
        <taxon>Gallionellaceae</taxon>
        <taxon>Sideroxydans</taxon>
    </lineage>
</organism>
<keyword evidence="2" id="KW-0812">Transmembrane</keyword>
<feature type="transmembrane region" description="Helical" evidence="2">
    <location>
        <begin position="143"/>
        <end position="162"/>
    </location>
</feature>
<keyword evidence="2" id="KW-1133">Transmembrane helix</keyword>
<keyword evidence="2" id="KW-0472">Membrane</keyword>
<dbReference type="PANTHER" id="PTHR20992">
    <property type="entry name" value="AT15442P-RELATED"/>
    <property type="match status" value="1"/>
</dbReference>
<feature type="transmembrane region" description="Helical" evidence="2">
    <location>
        <begin position="197"/>
        <end position="221"/>
    </location>
</feature>
<evidence type="ECO:0000313" key="4">
    <source>
        <dbReference type="Proteomes" id="UP000001625"/>
    </source>
</evidence>
<gene>
    <name evidence="3" type="ordered locus">Slit_0917</name>
</gene>
<dbReference type="PANTHER" id="PTHR20992:SF9">
    <property type="entry name" value="AT15442P-RELATED"/>
    <property type="match status" value="1"/>
</dbReference>
<evidence type="ECO:0008006" key="5">
    <source>
        <dbReference type="Google" id="ProtNLM"/>
    </source>
</evidence>
<feature type="transmembrane region" description="Helical" evidence="2">
    <location>
        <begin position="72"/>
        <end position="95"/>
    </location>
</feature>
<dbReference type="Proteomes" id="UP000001625">
    <property type="component" value="Chromosome"/>
</dbReference>
<dbReference type="STRING" id="580332.Slit_0917"/>
<name>D5CPZ1_SIDLE</name>
<feature type="transmembrane region" description="Helical" evidence="2">
    <location>
        <begin position="169"/>
        <end position="191"/>
    </location>
</feature>
<keyword evidence="4" id="KW-1185">Reference proteome</keyword>
<dbReference type="HOGENOM" id="CLU_032897_0_0_4"/>
<dbReference type="NCBIfam" id="TIGR00341">
    <property type="entry name" value="TIGR00341 family protein"/>
    <property type="match status" value="1"/>
</dbReference>
<evidence type="ECO:0000256" key="2">
    <source>
        <dbReference type="SAM" id="Phobius"/>
    </source>
</evidence>
<dbReference type="KEGG" id="slt:Slit_0917"/>
<protein>
    <recommendedName>
        <fullName evidence="5">TIGR00341 family protein</fullName>
    </recommendedName>
</protein>
<dbReference type="EMBL" id="CP001965">
    <property type="protein sequence ID" value="ADE11155.1"/>
    <property type="molecule type" value="Genomic_DNA"/>
</dbReference>
<accession>D5CPZ1</accession>
<dbReference type="eggNOG" id="COG1808">
    <property type="taxonomic scope" value="Bacteria"/>
</dbReference>
<feature type="transmembrane region" description="Helical" evidence="2">
    <location>
        <begin position="242"/>
        <end position="262"/>
    </location>
</feature>
<evidence type="ECO:0000256" key="1">
    <source>
        <dbReference type="SAM" id="Coils"/>
    </source>
</evidence>
<dbReference type="AlphaFoldDB" id="D5CPZ1"/>
<dbReference type="InterPro" id="IPR005240">
    <property type="entry name" value="DUF389"/>
</dbReference>
<dbReference type="Pfam" id="PF04087">
    <property type="entry name" value="DUF389"/>
    <property type="match status" value="1"/>
</dbReference>
<keyword evidence="1" id="KW-0175">Coiled coil</keyword>